<dbReference type="AlphaFoldDB" id="A0A8J3QKP4"/>
<accession>A0A8J3QKP4</accession>
<gene>
    <name evidence="2" type="ORF">Rhe02_95620</name>
</gene>
<dbReference type="NCBIfam" id="TIGR02778">
    <property type="entry name" value="ligD_pol"/>
    <property type="match status" value="1"/>
</dbReference>
<reference evidence="2" key="1">
    <citation type="submission" date="2021-01" db="EMBL/GenBank/DDBJ databases">
        <title>Whole genome shotgun sequence of Rhizocola hellebori NBRC 109834.</title>
        <authorList>
            <person name="Komaki H."/>
            <person name="Tamura T."/>
        </authorList>
    </citation>
    <scope>NUCLEOTIDE SEQUENCE</scope>
    <source>
        <strain evidence="2">NBRC 109834</strain>
    </source>
</reference>
<dbReference type="Proteomes" id="UP000612899">
    <property type="component" value="Unassembled WGS sequence"/>
</dbReference>
<comment type="caution">
    <text evidence="2">The sequence shown here is derived from an EMBL/GenBank/DDBJ whole genome shotgun (WGS) entry which is preliminary data.</text>
</comment>
<proteinExistence type="predicted"/>
<dbReference type="Gene3D" id="3.90.920.10">
    <property type="entry name" value="DNA primase, PRIM domain"/>
    <property type="match status" value="1"/>
</dbReference>
<dbReference type="RefSeq" id="WP_203915213.1">
    <property type="nucleotide sequence ID" value="NZ_BONY01000137.1"/>
</dbReference>
<evidence type="ECO:0000259" key="1">
    <source>
        <dbReference type="Pfam" id="PF21686"/>
    </source>
</evidence>
<name>A0A8J3QKP4_9ACTN</name>
<sequence length="265" mass="29236">MRVKVEDQTLVLSNLDKQLYPDGTTKAEIIDYYTQLAPVILPHLIDRQVTRLRFPDGADEPGFFEKQVPQGTPKWVKVSPEGLVMCQNLPTLVWLANLAALELHTPQWKVGYEPDRVVFDLDPGEPAGLDECRAVAIALRDRLAADGLKSFPKTSGKKGMQVTCLAPVDPRAIAAEFAKAAPKMITDQMDKKLRHGKVFIDWSQNSGYKTTICVYSLRAGFAPTVSAPLTWDEVEAGDFTAADLNLHTVPERLAKLGDLHSGLLT</sequence>
<evidence type="ECO:0000313" key="2">
    <source>
        <dbReference type="EMBL" id="GIH11495.1"/>
    </source>
</evidence>
<dbReference type="InterPro" id="IPR052171">
    <property type="entry name" value="NHEJ_LigD"/>
</dbReference>
<dbReference type="PANTHER" id="PTHR42705:SF2">
    <property type="entry name" value="BIFUNCTIONAL NON-HOMOLOGOUS END JOINING PROTEIN LIGD"/>
    <property type="match status" value="1"/>
</dbReference>
<keyword evidence="3" id="KW-1185">Reference proteome</keyword>
<dbReference type="PANTHER" id="PTHR42705">
    <property type="entry name" value="BIFUNCTIONAL NON-HOMOLOGOUS END JOINING PROTEIN LIGD"/>
    <property type="match status" value="1"/>
</dbReference>
<protein>
    <recommendedName>
        <fullName evidence="1">DNA ligase D polymerase domain-containing protein</fullName>
    </recommendedName>
</protein>
<evidence type="ECO:0000313" key="3">
    <source>
        <dbReference type="Proteomes" id="UP000612899"/>
    </source>
</evidence>
<dbReference type="EMBL" id="BONY01000137">
    <property type="protein sequence ID" value="GIH11495.1"/>
    <property type="molecule type" value="Genomic_DNA"/>
</dbReference>
<organism evidence="2 3">
    <name type="scientific">Rhizocola hellebori</name>
    <dbReference type="NCBI Taxonomy" id="1392758"/>
    <lineage>
        <taxon>Bacteria</taxon>
        <taxon>Bacillati</taxon>
        <taxon>Actinomycetota</taxon>
        <taxon>Actinomycetes</taxon>
        <taxon>Micromonosporales</taxon>
        <taxon>Micromonosporaceae</taxon>
        <taxon>Rhizocola</taxon>
    </lineage>
</organism>
<dbReference type="InterPro" id="IPR014145">
    <property type="entry name" value="LigD_pol_dom"/>
</dbReference>
<feature type="domain" description="DNA ligase D polymerase" evidence="1">
    <location>
        <begin position="25"/>
        <end position="260"/>
    </location>
</feature>
<dbReference type="Pfam" id="PF21686">
    <property type="entry name" value="LigD_Prim-Pol"/>
    <property type="match status" value="1"/>
</dbReference>